<dbReference type="AlphaFoldDB" id="A0AB33Z088"/>
<feature type="transmembrane region" description="Helical" evidence="5">
    <location>
        <begin position="20"/>
        <end position="42"/>
    </location>
</feature>
<dbReference type="RefSeq" id="WP_015005811.1">
    <property type="nucleotide sequence ID" value="NZ_JBLWZB010000003.1"/>
</dbReference>
<evidence type="ECO:0000256" key="2">
    <source>
        <dbReference type="ARBA" id="ARBA00022692"/>
    </source>
</evidence>
<evidence type="ECO:0000256" key="3">
    <source>
        <dbReference type="ARBA" id="ARBA00022989"/>
    </source>
</evidence>
<organism evidence="6 7">
    <name type="scientific">Cycloclasticus pugetii</name>
    <dbReference type="NCBI Taxonomy" id="34068"/>
    <lineage>
        <taxon>Bacteria</taxon>
        <taxon>Pseudomonadati</taxon>
        <taxon>Pseudomonadota</taxon>
        <taxon>Gammaproteobacteria</taxon>
        <taxon>Thiotrichales</taxon>
        <taxon>Piscirickettsiaceae</taxon>
        <taxon>Cycloclasticus</taxon>
    </lineage>
</organism>
<name>A0AB33Z088_9GAMM</name>
<reference evidence="6 7" key="1">
    <citation type="journal article" date="2013" name="Genome Announc.">
        <title>Genome Sequence of the Pyrene- and Fluoranthene-Degrading Bacterium Cycloclasticus sp. Strain PY97M.</title>
        <authorList>
            <person name="Cui Z."/>
            <person name="Xu G."/>
            <person name="Li Q."/>
            <person name="Gao W."/>
            <person name="Zheng L."/>
        </authorList>
    </citation>
    <scope>NUCLEOTIDE SEQUENCE [LARGE SCALE GENOMIC DNA]</scope>
    <source>
        <strain evidence="6 7">PY97M</strain>
    </source>
</reference>
<comment type="subcellular location">
    <subcellularLocation>
        <location evidence="1">Membrane</location>
        <topology evidence="1">Multi-pass membrane protein</topology>
    </subcellularLocation>
</comment>
<dbReference type="InterPro" id="IPR019109">
    <property type="entry name" value="MamF_MmsF"/>
</dbReference>
<evidence type="ECO:0000313" key="7">
    <source>
        <dbReference type="Proteomes" id="UP000015462"/>
    </source>
</evidence>
<keyword evidence="7" id="KW-1185">Reference proteome</keyword>
<dbReference type="EMBL" id="ASHL01000008">
    <property type="protein sequence ID" value="EPD12603.1"/>
    <property type="molecule type" value="Genomic_DNA"/>
</dbReference>
<evidence type="ECO:0000313" key="6">
    <source>
        <dbReference type="EMBL" id="EPD12603.1"/>
    </source>
</evidence>
<proteinExistence type="predicted"/>
<gene>
    <name evidence="6" type="ORF">L196_09374</name>
</gene>
<accession>A0AB33Z088</accession>
<feature type="transmembrane region" description="Helical" evidence="5">
    <location>
        <begin position="62"/>
        <end position="94"/>
    </location>
</feature>
<dbReference type="Pfam" id="PF09685">
    <property type="entry name" value="MamF_MmsF"/>
    <property type="match status" value="1"/>
</dbReference>
<evidence type="ECO:0000256" key="1">
    <source>
        <dbReference type="ARBA" id="ARBA00004141"/>
    </source>
</evidence>
<sequence length="117" mass="13452">MNKPIAQLGPSTDRTAKTIYILYLVGLVFGITSIIGIVMAYLNQNDSPEWLKSHYRFQIRTFWIGILFILVGTLLASVLIGYLVLMFSVVWLIIRCIKGLKLLEQQQEYPNPTTWLF</sequence>
<protein>
    <recommendedName>
        <fullName evidence="8">DUF4870 domain-containing protein</fullName>
    </recommendedName>
</protein>
<evidence type="ECO:0000256" key="5">
    <source>
        <dbReference type="SAM" id="Phobius"/>
    </source>
</evidence>
<keyword evidence="3 5" id="KW-1133">Transmembrane helix</keyword>
<comment type="caution">
    <text evidence="6">The sequence shown here is derived from an EMBL/GenBank/DDBJ whole genome shotgun (WGS) entry which is preliminary data.</text>
</comment>
<dbReference type="Proteomes" id="UP000015462">
    <property type="component" value="Unassembled WGS sequence"/>
</dbReference>
<evidence type="ECO:0008006" key="8">
    <source>
        <dbReference type="Google" id="ProtNLM"/>
    </source>
</evidence>
<evidence type="ECO:0000256" key="4">
    <source>
        <dbReference type="ARBA" id="ARBA00023136"/>
    </source>
</evidence>
<keyword evidence="4 5" id="KW-0472">Membrane</keyword>
<keyword evidence="2 5" id="KW-0812">Transmembrane</keyword>